<comment type="similarity">
    <text evidence="1 2">Belongs to the UPF0102 family.</text>
</comment>
<dbReference type="InterPro" id="IPR011856">
    <property type="entry name" value="tRNA_endonuc-like_dom_sf"/>
</dbReference>
<dbReference type="InterPro" id="IPR011335">
    <property type="entry name" value="Restrct_endonuc-II-like"/>
</dbReference>
<dbReference type="Gene3D" id="3.40.1350.10">
    <property type="match status" value="1"/>
</dbReference>
<dbReference type="PANTHER" id="PTHR34039:SF1">
    <property type="entry name" value="UPF0102 PROTEIN YRAN"/>
    <property type="match status" value="1"/>
</dbReference>
<dbReference type="EMBL" id="BJZS01000009">
    <property type="protein sequence ID" value="GEO94198.1"/>
    <property type="molecule type" value="Genomic_DNA"/>
</dbReference>
<dbReference type="GO" id="GO:0003676">
    <property type="term" value="F:nucleic acid binding"/>
    <property type="evidence" value="ECO:0007669"/>
    <property type="project" value="InterPro"/>
</dbReference>
<dbReference type="NCBIfam" id="NF009154">
    <property type="entry name" value="PRK12497.3-3"/>
    <property type="match status" value="1"/>
</dbReference>
<name>A0A512I917_9MICC</name>
<dbReference type="AlphaFoldDB" id="A0A512I917"/>
<evidence type="ECO:0000256" key="1">
    <source>
        <dbReference type="ARBA" id="ARBA00006738"/>
    </source>
</evidence>
<organism evidence="3 4">
    <name type="scientific">Kocuria turfanensis</name>
    <dbReference type="NCBI Taxonomy" id="388357"/>
    <lineage>
        <taxon>Bacteria</taxon>
        <taxon>Bacillati</taxon>
        <taxon>Actinomycetota</taxon>
        <taxon>Actinomycetes</taxon>
        <taxon>Micrococcales</taxon>
        <taxon>Micrococcaceae</taxon>
        <taxon>Kocuria</taxon>
    </lineage>
</organism>
<dbReference type="PANTHER" id="PTHR34039">
    <property type="entry name" value="UPF0102 PROTEIN YRAN"/>
    <property type="match status" value="1"/>
</dbReference>
<evidence type="ECO:0000256" key="2">
    <source>
        <dbReference type="HAMAP-Rule" id="MF_00048"/>
    </source>
</evidence>
<dbReference type="Pfam" id="PF02021">
    <property type="entry name" value="UPF0102"/>
    <property type="match status" value="1"/>
</dbReference>
<dbReference type="CDD" id="cd20736">
    <property type="entry name" value="PoNe_Nuclease"/>
    <property type="match status" value="1"/>
</dbReference>
<accession>A0A512I917</accession>
<dbReference type="SUPFAM" id="SSF52980">
    <property type="entry name" value="Restriction endonuclease-like"/>
    <property type="match status" value="1"/>
</dbReference>
<dbReference type="STRING" id="388357.GCA_001580365_00760"/>
<dbReference type="RefSeq" id="WP_062734623.1">
    <property type="nucleotide sequence ID" value="NZ_BJZS01000009.1"/>
</dbReference>
<comment type="caution">
    <text evidence="3">The sequence shown here is derived from an EMBL/GenBank/DDBJ whole genome shotgun (WGS) entry which is preliminary data.</text>
</comment>
<keyword evidence="4" id="KW-1185">Reference proteome</keyword>
<protein>
    <recommendedName>
        <fullName evidence="2">UPF0102 protein KTU01_03210</fullName>
    </recommendedName>
</protein>
<reference evidence="3 4" key="1">
    <citation type="submission" date="2019-07" db="EMBL/GenBank/DDBJ databases">
        <title>Whole genome shotgun sequence of Kocuria turfanensis NBRC 107627.</title>
        <authorList>
            <person name="Hosoyama A."/>
            <person name="Uohara A."/>
            <person name="Ohji S."/>
            <person name="Ichikawa N."/>
        </authorList>
    </citation>
    <scope>NUCLEOTIDE SEQUENCE [LARGE SCALE GENOMIC DNA]</scope>
    <source>
        <strain evidence="3 4">NBRC 107627</strain>
    </source>
</reference>
<sequence length="122" mass="13334">MSGGLGAHGEQLAAAHLTGLGYRVLDRNWRAVPARDGLRGEVDVVAEQGEWVVAVEVKTRSSVRYGHPFESITRAKTVRLHRLAAAWARAHDRDPAMIRVDAVAITFAQDGAAEIEILQQIQ</sequence>
<dbReference type="Proteomes" id="UP000321103">
    <property type="component" value="Unassembled WGS sequence"/>
</dbReference>
<dbReference type="HAMAP" id="MF_00048">
    <property type="entry name" value="UPF0102"/>
    <property type="match status" value="1"/>
</dbReference>
<evidence type="ECO:0000313" key="3">
    <source>
        <dbReference type="EMBL" id="GEO94198.1"/>
    </source>
</evidence>
<dbReference type="InterPro" id="IPR003509">
    <property type="entry name" value="UPF0102_YraN-like"/>
</dbReference>
<proteinExistence type="inferred from homology"/>
<evidence type="ECO:0000313" key="4">
    <source>
        <dbReference type="Proteomes" id="UP000321103"/>
    </source>
</evidence>
<gene>
    <name evidence="3" type="ORF">KTU01_03210</name>
</gene>